<keyword evidence="3" id="KW-1185">Reference proteome</keyword>
<feature type="signal peptide" evidence="1">
    <location>
        <begin position="1"/>
        <end position="20"/>
    </location>
</feature>
<dbReference type="Proteomes" id="UP001162741">
    <property type="component" value="Chromosome"/>
</dbReference>
<sequence length="440" mass="49849">MKRVMISAAIIAAMCTTAAAQDTIKPKIPFEGMDLSWVNGQNRQTDFPLTLKDKNGETILTGVAYMDAYYNYDFNRPIDNTHTISSSIGRSNEFTINMASVGLETNYKNIIGRLWLQYGQMGSIVQDLDGSVGHGRNTNINNLNYIREAAAGYHFNKWYGINVEMGIFMSYIGLESFVLGENWSYQRSAVCEFTPFYFTGARVQMFPSKKLRTEVWLLNGWQSYNSWNQRIGFGSSTYYRPNENLQLVANFYLAGKDTRNSTRSRFHHDNSIVYRYFKNRTGGGFISQAALSLNNHYGFQDGDGAKPKDQYMAGTSLANRFWFAKNKLALTLRGDIMTNPTAYLAYSPSPVAPNDYTDAMEADPKQKLNIGQFCATFDVMPNDHVTFRMEYGYRGANVPYFAGRGGTTSPDGWVDTPTNNWRPDLRKMENRLTVAASFRL</sequence>
<evidence type="ECO:0000313" key="2">
    <source>
        <dbReference type="EMBL" id="UYQ92681.1"/>
    </source>
</evidence>
<evidence type="ECO:0000256" key="1">
    <source>
        <dbReference type="SAM" id="SignalP"/>
    </source>
</evidence>
<dbReference type="Pfam" id="PF07642">
    <property type="entry name" value="BBP2"/>
    <property type="match status" value="1"/>
</dbReference>
<reference evidence="2" key="1">
    <citation type="submission" date="2022-10" db="EMBL/GenBank/DDBJ databases">
        <title>Chitinophaga sp. nov., isolated from soil.</title>
        <authorList>
            <person name="Jeon C.O."/>
        </authorList>
    </citation>
    <scope>NUCLEOTIDE SEQUENCE</scope>
    <source>
        <strain evidence="2">R8</strain>
    </source>
</reference>
<protein>
    <submittedName>
        <fullName evidence="2">Porin</fullName>
    </submittedName>
</protein>
<accession>A0ABY6J2U6</accession>
<keyword evidence="1" id="KW-0732">Signal</keyword>
<evidence type="ECO:0000313" key="3">
    <source>
        <dbReference type="Proteomes" id="UP001162741"/>
    </source>
</evidence>
<dbReference type="EMBL" id="CP107006">
    <property type="protein sequence ID" value="UYQ92681.1"/>
    <property type="molecule type" value="Genomic_DNA"/>
</dbReference>
<gene>
    <name evidence="2" type="ORF">MKQ68_21615</name>
</gene>
<dbReference type="InterPro" id="IPR011486">
    <property type="entry name" value="BBP2"/>
</dbReference>
<dbReference type="RefSeq" id="WP_264280910.1">
    <property type="nucleotide sequence ID" value="NZ_CP107006.1"/>
</dbReference>
<organism evidence="2 3">
    <name type="scientific">Chitinophaga horti</name>
    <dbReference type="NCBI Taxonomy" id="2920382"/>
    <lineage>
        <taxon>Bacteria</taxon>
        <taxon>Pseudomonadati</taxon>
        <taxon>Bacteroidota</taxon>
        <taxon>Chitinophagia</taxon>
        <taxon>Chitinophagales</taxon>
        <taxon>Chitinophagaceae</taxon>
        <taxon>Chitinophaga</taxon>
    </lineage>
</organism>
<feature type="chain" id="PRO_5047155050" evidence="1">
    <location>
        <begin position="21"/>
        <end position="440"/>
    </location>
</feature>
<name>A0ABY6J2U6_9BACT</name>
<proteinExistence type="predicted"/>